<evidence type="ECO:0000313" key="2">
    <source>
        <dbReference type="Proteomes" id="UP000242770"/>
    </source>
</evidence>
<gene>
    <name evidence="1" type="primary">SSCI56210.1</name>
</gene>
<keyword evidence="2" id="KW-1185">Reference proteome</keyword>
<evidence type="ECO:0000313" key="1">
    <source>
        <dbReference type="EMBL" id="CDS01019.1"/>
    </source>
</evidence>
<dbReference type="EMBL" id="CCFA01003355">
    <property type="protein sequence ID" value="CDS01019.1"/>
    <property type="molecule type" value="Genomic_DNA"/>
</dbReference>
<name>A0A0F7S180_9BASI</name>
<sequence>MVLQIRSHAERQSSLCQEFGDNAKSRDPVGLLA</sequence>
<organism evidence="1 2">
    <name type="scientific">Sporisorium scitamineum</name>
    <dbReference type="NCBI Taxonomy" id="49012"/>
    <lineage>
        <taxon>Eukaryota</taxon>
        <taxon>Fungi</taxon>
        <taxon>Dikarya</taxon>
        <taxon>Basidiomycota</taxon>
        <taxon>Ustilaginomycotina</taxon>
        <taxon>Ustilaginomycetes</taxon>
        <taxon>Ustilaginales</taxon>
        <taxon>Ustilaginaceae</taxon>
        <taxon>Sporisorium</taxon>
    </lineage>
</organism>
<reference evidence="2" key="1">
    <citation type="submission" date="2014-06" db="EMBL/GenBank/DDBJ databases">
        <authorList>
            <person name="Berkman P.J."/>
        </authorList>
    </citation>
    <scope>NUCLEOTIDE SEQUENCE [LARGE SCALE GENOMIC DNA]</scope>
</reference>
<accession>A0A0F7S180</accession>
<dbReference type="AlphaFoldDB" id="A0A0F7S180"/>
<proteinExistence type="predicted"/>
<dbReference type="Proteomes" id="UP000242770">
    <property type="component" value="Unassembled WGS sequence"/>
</dbReference>
<protein>
    <submittedName>
        <fullName evidence="1">Uncharacterized protein</fullName>
    </submittedName>
</protein>